<keyword evidence="3 7" id="KW-0812">Transmembrane</keyword>
<gene>
    <name evidence="8" type="ORF">CPELLU_LOCUS5805</name>
</gene>
<dbReference type="AlphaFoldDB" id="A0A9N9BQV5"/>
<evidence type="ECO:0000256" key="5">
    <source>
        <dbReference type="ARBA" id="ARBA00022989"/>
    </source>
</evidence>
<comment type="similarity">
    <text evidence="2 7">Belongs to the nonaspanin (TM9SF) (TC 9.A.2) family.</text>
</comment>
<dbReference type="GO" id="GO:0005737">
    <property type="term" value="C:cytoplasm"/>
    <property type="evidence" value="ECO:0007669"/>
    <property type="project" value="UniProtKB-ARBA"/>
</dbReference>
<name>A0A9N9BQV5_9GLOM</name>
<accession>A0A9N9BQV5</accession>
<evidence type="ECO:0000256" key="7">
    <source>
        <dbReference type="RuleBase" id="RU363079"/>
    </source>
</evidence>
<sequence>MSWSRSLAIVCICFFLFSTHTFAFYLPGVAPHDYSDGEDVKVYVNSLTPLMGSQQLKSLIPYDYYYKPFHFCAPDNPQSQSESLGSILFGDRIFDSLYKLKMLKQNGTCQYLCSATVPGEDAAFINARIRENYAINWLIDGLPAASKKLDVKAKTIFNSIGFELGDSTASFNNPPLHNHYDIEIQYHKQESQLKHRVVGVIVTPTSNKYDSEDTAKTCTTTSERLILDEKKENTVHYTYRVVWTPSKIAWATRWDNYLHTFDPRIHWFSLVNSIVIVLFLTGMVAMILLRALHKDISRYNQLEAQEDVQEDFGWKLVHGDVFRTPANVMLLSVLLGNGSQLFCMTTVTLSGYVSARIYKMFGGDAWKKNVFLTAFLFPS</sequence>
<evidence type="ECO:0000313" key="9">
    <source>
        <dbReference type="Proteomes" id="UP000789759"/>
    </source>
</evidence>
<feature type="signal peptide" evidence="7">
    <location>
        <begin position="1"/>
        <end position="23"/>
    </location>
</feature>
<dbReference type="GO" id="GO:0016020">
    <property type="term" value="C:membrane"/>
    <property type="evidence" value="ECO:0007669"/>
    <property type="project" value="UniProtKB-SubCell"/>
</dbReference>
<evidence type="ECO:0000256" key="6">
    <source>
        <dbReference type="ARBA" id="ARBA00023136"/>
    </source>
</evidence>
<dbReference type="Proteomes" id="UP000789759">
    <property type="component" value="Unassembled WGS sequence"/>
</dbReference>
<keyword evidence="6 7" id="KW-0472">Membrane</keyword>
<feature type="transmembrane region" description="Helical" evidence="7">
    <location>
        <begin position="267"/>
        <end position="289"/>
    </location>
</feature>
<evidence type="ECO:0000256" key="3">
    <source>
        <dbReference type="ARBA" id="ARBA00022692"/>
    </source>
</evidence>
<dbReference type="GO" id="GO:0072657">
    <property type="term" value="P:protein localization to membrane"/>
    <property type="evidence" value="ECO:0007669"/>
    <property type="project" value="TreeGrafter"/>
</dbReference>
<dbReference type="GO" id="GO:0007034">
    <property type="term" value="P:vacuolar transport"/>
    <property type="evidence" value="ECO:0007669"/>
    <property type="project" value="TreeGrafter"/>
</dbReference>
<comment type="subcellular location">
    <subcellularLocation>
        <location evidence="1">Membrane</location>
        <topology evidence="1">Multi-pass membrane protein</topology>
    </subcellularLocation>
</comment>
<evidence type="ECO:0000256" key="4">
    <source>
        <dbReference type="ARBA" id="ARBA00022729"/>
    </source>
</evidence>
<protein>
    <recommendedName>
        <fullName evidence="7">Transmembrane 9 superfamily member</fullName>
    </recommendedName>
</protein>
<keyword evidence="4 7" id="KW-0732">Signal</keyword>
<dbReference type="Pfam" id="PF02990">
    <property type="entry name" value="EMP70"/>
    <property type="match status" value="1"/>
</dbReference>
<evidence type="ECO:0000256" key="2">
    <source>
        <dbReference type="ARBA" id="ARBA00005227"/>
    </source>
</evidence>
<dbReference type="PANTHER" id="PTHR10766:SF111">
    <property type="entry name" value="TRANSMEMBRANE 9 SUPERFAMILY MEMBER 2"/>
    <property type="match status" value="1"/>
</dbReference>
<dbReference type="InterPro" id="IPR004240">
    <property type="entry name" value="EMP70"/>
</dbReference>
<dbReference type="PANTHER" id="PTHR10766">
    <property type="entry name" value="TRANSMEMBRANE 9 SUPERFAMILY PROTEIN"/>
    <property type="match status" value="1"/>
</dbReference>
<keyword evidence="9" id="KW-1185">Reference proteome</keyword>
<reference evidence="8" key="1">
    <citation type="submission" date="2021-06" db="EMBL/GenBank/DDBJ databases">
        <authorList>
            <person name="Kallberg Y."/>
            <person name="Tangrot J."/>
            <person name="Rosling A."/>
        </authorList>
    </citation>
    <scope>NUCLEOTIDE SEQUENCE</scope>
    <source>
        <strain evidence="8">FL966</strain>
    </source>
</reference>
<organism evidence="8 9">
    <name type="scientific">Cetraspora pellucida</name>
    <dbReference type="NCBI Taxonomy" id="1433469"/>
    <lineage>
        <taxon>Eukaryota</taxon>
        <taxon>Fungi</taxon>
        <taxon>Fungi incertae sedis</taxon>
        <taxon>Mucoromycota</taxon>
        <taxon>Glomeromycotina</taxon>
        <taxon>Glomeromycetes</taxon>
        <taxon>Diversisporales</taxon>
        <taxon>Gigasporaceae</taxon>
        <taxon>Cetraspora</taxon>
    </lineage>
</organism>
<dbReference type="OrthoDB" id="1666796at2759"/>
<evidence type="ECO:0000256" key="1">
    <source>
        <dbReference type="ARBA" id="ARBA00004141"/>
    </source>
</evidence>
<keyword evidence="5 7" id="KW-1133">Transmembrane helix</keyword>
<dbReference type="EMBL" id="CAJVQA010003439">
    <property type="protein sequence ID" value="CAG8574551.1"/>
    <property type="molecule type" value="Genomic_DNA"/>
</dbReference>
<comment type="caution">
    <text evidence="8">The sequence shown here is derived from an EMBL/GenBank/DDBJ whole genome shotgun (WGS) entry which is preliminary data.</text>
</comment>
<evidence type="ECO:0000313" key="8">
    <source>
        <dbReference type="EMBL" id="CAG8574551.1"/>
    </source>
</evidence>
<comment type="caution">
    <text evidence="7">Lacks conserved residue(s) required for the propagation of feature annotation.</text>
</comment>
<feature type="chain" id="PRO_5040530826" description="Transmembrane 9 superfamily member" evidence="7">
    <location>
        <begin position="24"/>
        <end position="379"/>
    </location>
</feature>
<proteinExistence type="inferred from homology"/>